<evidence type="ECO:0000313" key="2">
    <source>
        <dbReference type="Proteomes" id="UP000799755"/>
    </source>
</evidence>
<reference evidence="1" key="1">
    <citation type="journal article" date="2020" name="Stud. Mycol.">
        <title>101 Dothideomycetes genomes: a test case for predicting lifestyles and emergence of pathogens.</title>
        <authorList>
            <person name="Haridas S."/>
            <person name="Albert R."/>
            <person name="Binder M."/>
            <person name="Bloem J."/>
            <person name="Labutti K."/>
            <person name="Salamov A."/>
            <person name="Andreopoulos B."/>
            <person name="Baker S."/>
            <person name="Barry K."/>
            <person name="Bills G."/>
            <person name="Bluhm B."/>
            <person name="Cannon C."/>
            <person name="Castanera R."/>
            <person name="Culley D."/>
            <person name="Daum C."/>
            <person name="Ezra D."/>
            <person name="Gonzalez J."/>
            <person name="Henrissat B."/>
            <person name="Kuo A."/>
            <person name="Liang C."/>
            <person name="Lipzen A."/>
            <person name="Lutzoni F."/>
            <person name="Magnuson J."/>
            <person name="Mondo S."/>
            <person name="Nolan M."/>
            <person name="Ohm R."/>
            <person name="Pangilinan J."/>
            <person name="Park H.-J."/>
            <person name="Ramirez L."/>
            <person name="Alfaro M."/>
            <person name="Sun H."/>
            <person name="Tritt A."/>
            <person name="Yoshinaga Y."/>
            <person name="Zwiers L.-H."/>
            <person name="Turgeon B."/>
            <person name="Goodwin S."/>
            <person name="Spatafora J."/>
            <person name="Crous P."/>
            <person name="Grigoriev I."/>
        </authorList>
    </citation>
    <scope>NUCLEOTIDE SEQUENCE</scope>
    <source>
        <strain evidence="1">ATCC 200398</strain>
    </source>
</reference>
<keyword evidence="2" id="KW-1185">Reference proteome</keyword>
<proteinExistence type="predicted"/>
<sequence>MPSKNANNNGADKSEGSPSKAAGKAPKNKTTMKKRTPVKPRVHRVISCNPKPTKQKVSKTKSKQRKTSKKQALERKQTDPAIEPQQPNPSEIDLGSFNREPNKATSIFGIQSQESVCLSAVTEDVSDSDPLAAHLFHDTYEQPRVSSALDPTTDDRSAQGFIGNIGWDIREIFDYLNTEIPHTELPQMEAEENYNATSQESLMFTARHLFQLYIYAYHQKQWNICDLISDIWIRTFQEKDADENRKMWKKNKFPYHTNDEARASIPEPTNDNGYLYLHHKVVQFNNNAINELYAHTMEKCGARMVWADAMALCGGEVEEIFEEEGLGSWHQGLMREVMKTALRLVRVRRTLKIEQKHPEAWCKRYHEHEKHGRECYRVLAREGRALREEILGQKLVKKRGGRGGKRKEEEEFRGLWSANLFPKMVRSNGPEGGVGKKASAESEKSGEWGEKRGVER</sequence>
<name>A0ACB6QUY0_9PLEO</name>
<protein>
    <submittedName>
        <fullName evidence="1">Uncharacterized protein</fullName>
    </submittedName>
</protein>
<evidence type="ECO:0000313" key="1">
    <source>
        <dbReference type="EMBL" id="KAF2469895.1"/>
    </source>
</evidence>
<organism evidence="1 2">
    <name type="scientific">Lindgomyces ingoldianus</name>
    <dbReference type="NCBI Taxonomy" id="673940"/>
    <lineage>
        <taxon>Eukaryota</taxon>
        <taxon>Fungi</taxon>
        <taxon>Dikarya</taxon>
        <taxon>Ascomycota</taxon>
        <taxon>Pezizomycotina</taxon>
        <taxon>Dothideomycetes</taxon>
        <taxon>Pleosporomycetidae</taxon>
        <taxon>Pleosporales</taxon>
        <taxon>Lindgomycetaceae</taxon>
        <taxon>Lindgomyces</taxon>
    </lineage>
</organism>
<dbReference type="Proteomes" id="UP000799755">
    <property type="component" value="Unassembled WGS sequence"/>
</dbReference>
<accession>A0ACB6QUY0</accession>
<comment type="caution">
    <text evidence="1">The sequence shown here is derived from an EMBL/GenBank/DDBJ whole genome shotgun (WGS) entry which is preliminary data.</text>
</comment>
<dbReference type="EMBL" id="MU003510">
    <property type="protein sequence ID" value="KAF2469895.1"/>
    <property type="molecule type" value="Genomic_DNA"/>
</dbReference>
<gene>
    <name evidence="1" type="ORF">BDR25DRAFT_315113</name>
</gene>